<accession>A0A195B4U3</accession>
<organism evidence="1 2">
    <name type="scientific">Atta colombica</name>
    <dbReference type="NCBI Taxonomy" id="520822"/>
    <lineage>
        <taxon>Eukaryota</taxon>
        <taxon>Metazoa</taxon>
        <taxon>Ecdysozoa</taxon>
        <taxon>Arthropoda</taxon>
        <taxon>Hexapoda</taxon>
        <taxon>Insecta</taxon>
        <taxon>Pterygota</taxon>
        <taxon>Neoptera</taxon>
        <taxon>Endopterygota</taxon>
        <taxon>Hymenoptera</taxon>
        <taxon>Apocrita</taxon>
        <taxon>Aculeata</taxon>
        <taxon>Formicoidea</taxon>
        <taxon>Formicidae</taxon>
        <taxon>Myrmicinae</taxon>
        <taxon>Atta</taxon>
    </lineage>
</organism>
<gene>
    <name evidence="1" type="ORF">ALC53_09962</name>
</gene>
<reference evidence="1 2" key="1">
    <citation type="submission" date="2015-09" db="EMBL/GenBank/DDBJ databases">
        <title>Atta colombica WGS genome.</title>
        <authorList>
            <person name="Nygaard S."/>
            <person name="Hu H."/>
            <person name="Boomsma J."/>
            <person name="Zhang G."/>
        </authorList>
    </citation>
    <scope>NUCLEOTIDE SEQUENCE [LARGE SCALE GENOMIC DNA]</scope>
    <source>
        <strain evidence="1">Treedump-2</strain>
        <tissue evidence="1">Whole body</tissue>
    </source>
</reference>
<name>A0A195B4U3_9HYME</name>
<dbReference type="AlphaFoldDB" id="A0A195B4U3"/>
<dbReference type="Proteomes" id="UP000078540">
    <property type="component" value="Unassembled WGS sequence"/>
</dbReference>
<proteinExistence type="predicted"/>
<evidence type="ECO:0000313" key="2">
    <source>
        <dbReference type="Proteomes" id="UP000078540"/>
    </source>
</evidence>
<sequence length="111" mass="13285">MREIAAAFTSHALKNRCFTSTINIFTKVISPLSNKESWASCEGKRQSRNLPFNKSDHRSRFRTCRFARPTFLFSLKWAFNFPRFKEKILNFSVKINSIKYVYYKERQYNII</sequence>
<dbReference type="EMBL" id="KQ976598">
    <property type="protein sequence ID" value="KYM79523.1"/>
    <property type="molecule type" value="Genomic_DNA"/>
</dbReference>
<keyword evidence="2" id="KW-1185">Reference proteome</keyword>
<evidence type="ECO:0000313" key="1">
    <source>
        <dbReference type="EMBL" id="KYM79523.1"/>
    </source>
</evidence>
<protein>
    <submittedName>
        <fullName evidence="1">Uncharacterized protein</fullName>
    </submittedName>
</protein>